<evidence type="ECO:0000313" key="3">
    <source>
        <dbReference type="Proteomes" id="UP000277582"/>
    </source>
</evidence>
<sequence>MGHPLLLVDNKEESLRLLREAKEDFERARRYYELKDWVTVVHYAQLAIEKAAKAIISCFEAYEWTHDPSGQIERLVKKGLLENEFMKIAGHAREAAPWHGRSTYGGLRGGVWRSPSELCTEDVASNLLLKSEDSVRKAEEFLRRFWHDGNTG</sequence>
<feature type="domain" description="HEPN" evidence="1">
    <location>
        <begin position="16"/>
        <end position="109"/>
    </location>
</feature>
<dbReference type="Pfam" id="PF05168">
    <property type="entry name" value="HEPN"/>
    <property type="match status" value="1"/>
</dbReference>
<organism evidence="2 3">
    <name type="scientific">Candidatus Methanodesulfokora washburnensis</name>
    <dbReference type="NCBI Taxonomy" id="2478471"/>
    <lineage>
        <taxon>Archaea</taxon>
        <taxon>Thermoproteota</taxon>
        <taxon>Candidatus Korarchaeia</taxon>
        <taxon>Candidatus Korarchaeia incertae sedis</taxon>
        <taxon>Candidatus Methanodesulfokora</taxon>
    </lineage>
</organism>
<dbReference type="Gene3D" id="1.20.120.330">
    <property type="entry name" value="Nucleotidyltransferases domain 2"/>
    <property type="match status" value="1"/>
</dbReference>
<evidence type="ECO:0000259" key="1">
    <source>
        <dbReference type="Pfam" id="PF05168"/>
    </source>
</evidence>
<name>A0A429GEG5_9CREN</name>
<keyword evidence="3" id="KW-1185">Reference proteome</keyword>
<reference evidence="2 3" key="1">
    <citation type="submission" date="2018-10" db="EMBL/GenBank/DDBJ databases">
        <title>Co-occurring genomic capacity for anaerobic methane metabolism and dissimilatory sulfite reduction discovered in the Korarchaeota.</title>
        <authorList>
            <person name="Mckay L.J."/>
            <person name="Dlakic M."/>
            <person name="Fields M.W."/>
            <person name="Delmont T.O."/>
            <person name="Eren A.M."/>
            <person name="Jay Z.J."/>
            <person name="Klingelsmith K.B."/>
            <person name="Rusch D.B."/>
            <person name="Inskeep W.P."/>
        </authorList>
    </citation>
    <scope>NUCLEOTIDE SEQUENCE [LARGE SCALE GENOMIC DNA]</scope>
    <source>
        <strain evidence="2 3">MDKW</strain>
    </source>
</reference>
<dbReference type="EMBL" id="RCOS01000163">
    <property type="protein sequence ID" value="RSN72238.1"/>
    <property type="molecule type" value="Genomic_DNA"/>
</dbReference>
<comment type="caution">
    <text evidence="2">The sequence shown here is derived from an EMBL/GenBank/DDBJ whole genome shotgun (WGS) entry which is preliminary data.</text>
</comment>
<gene>
    <name evidence="2" type="ORF">D6D85_14665</name>
</gene>
<dbReference type="SUPFAM" id="SSF81593">
    <property type="entry name" value="Nucleotidyltransferase substrate binding subunit/domain"/>
    <property type="match status" value="1"/>
</dbReference>
<evidence type="ECO:0000313" key="2">
    <source>
        <dbReference type="EMBL" id="RSN72238.1"/>
    </source>
</evidence>
<protein>
    <submittedName>
        <fullName evidence="2">HEPN domain-containing protein</fullName>
    </submittedName>
</protein>
<dbReference type="InterPro" id="IPR007842">
    <property type="entry name" value="HEPN_dom"/>
</dbReference>
<dbReference type="AlphaFoldDB" id="A0A429GEG5"/>
<dbReference type="Proteomes" id="UP000277582">
    <property type="component" value="Unassembled WGS sequence"/>
</dbReference>
<accession>A0A429GEG5</accession>
<proteinExistence type="predicted"/>